<evidence type="ECO:0000313" key="5">
    <source>
        <dbReference type="EMBL" id="EDY19239.1"/>
    </source>
</evidence>
<comment type="caution">
    <text evidence="5">The sequence shown here is derived from an EMBL/GenBank/DDBJ whole genome shotgun (WGS) entry which is preliminary data.</text>
</comment>
<dbReference type="AlphaFoldDB" id="B4D3C8"/>
<evidence type="ECO:0000256" key="2">
    <source>
        <dbReference type="ARBA" id="ARBA00022679"/>
    </source>
</evidence>
<dbReference type="CDD" id="cd02440">
    <property type="entry name" value="AdoMet_MTases"/>
    <property type="match status" value="1"/>
</dbReference>
<keyword evidence="2" id="KW-0808">Transferase</keyword>
<dbReference type="InterPro" id="IPR029063">
    <property type="entry name" value="SAM-dependent_MTases_sf"/>
</dbReference>
<organism evidence="5 6">
    <name type="scientific">Chthoniobacter flavus Ellin428</name>
    <dbReference type="NCBI Taxonomy" id="497964"/>
    <lineage>
        <taxon>Bacteria</taxon>
        <taxon>Pseudomonadati</taxon>
        <taxon>Verrucomicrobiota</taxon>
        <taxon>Spartobacteria</taxon>
        <taxon>Chthoniobacterales</taxon>
        <taxon>Chthoniobacteraceae</taxon>
        <taxon>Chthoniobacter</taxon>
    </lineage>
</organism>
<dbReference type="EMBL" id="ABVL01000009">
    <property type="protein sequence ID" value="EDY19239.1"/>
    <property type="molecule type" value="Genomic_DNA"/>
</dbReference>
<evidence type="ECO:0008006" key="7">
    <source>
        <dbReference type="Google" id="ProtNLM"/>
    </source>
</evidence>
<keyword evidence="3" id="KW-0949">S-adenosyl-L-methionine</keyword>
<dbReference type="SUPFAM" id="SSF53335">
    <property type="entry name" value="S-adenosyl-L-methionine-dependent methyltransferases"/>
    <property type="match status" value="1"/>
</dbReference>
<dbReference type="STRING" id="497964.CfE428DRAFT_3416"/>
<gene>
    <name evidence="5" type="ORF">CfE428DRAFT_3416</name>
</gene>
<dbReference type="Gene3D" id="3.40.50.150">
    <property type="entry name" value="Vaccinia Virus protein VP39"/>
    <property type="match status" value="1"/>
</dbReference>
<evidence type="ECO:0000313" key="6">
    <source>
        <dbReference type="Proteomes" id="UP000005824"/>
    </source>
</evidence>
<keyword evidence="4" id="KW-0694">RNA-binding</keyword>
<dbReference type="GO" id="GO:0003723">
    <property type="term" value="F:RNA binding"/>
    <property type="evidence" value="ECO:0007669"/>
    <property type="project" value="UniProtKB-KW"/>
</dbReference>
<proteinExistence type="predicted"/>
<dbReference type="GO" id="GO:0008168">
    <property type="term" value="F:methyltransferase activity"/>
    <property type="evidence" value="ECO:0007669"/>
    <property type="project" value="UniProtKB-KW"/>
</dbReference>
<keyword evidence="6" id="KW-1185">Reference proteome</keyword>
<dbReference type="GO" id="GO:0032259">
    <property type="term" value="P:methylation"/>
    <property type="evidence" value="ECO:0007669"/>
    <property type="project" value="UniProtKB-KW"/>
</dbReference>
<evidence type="ECO:0000256" key="1">
    <source>
        <dbReference type="ARBA" id="ARBA00022603"/>
    </source>
</evidence>
<reference evidence="5 6" key="1">
    <citation type="journal article" date="2011" name="J. Bacteriol.">
        <title>Genome sequence of Chthoniobacter flavus Ellin428, an aerobic heterotrophic soil bacterium.</title>
        <authorList>
            <person name="Kant R."/>
            <person name="van Passel M.W."/>
            <person name="Palva A."/>
            <person name="Lucas S."/>
            <person name="Lapidus A."/>
            <person name="Glavina Del Rio T."/>
            <person name="Dalin E."/>
            <person name="Tice H."/>
            <person name="Bruce D."/>
            <person name="Goodwin L."/>
            <person name="Pitluck S."/>
            <person name="Larimer F.W."/>
            <person name="Land M.L."/>
            <person name="Hauser L."/>
            <person name="Sangwan P."/>
            <person name="de Vos W.M."/>
            <person name="Janssen P.H."/>
            <person name="Smidt H."/>
        </authorList>
    </citation>
    <scope>NUCLEOTIDE SEQUENCE [LARGE SCALE GENOMIC DNA]</scope>
    <source>
        <strain evidence="5 6">Ellin428</strain>
    </source>
</reference>
<dbReference type="Pfam" id="PF00398">
    <property type="entry name" value="RrnaAD"/>
    <property type="match status" value="1"/>
</dbReference>
<evidence type="ECO:0000256" key="3">
    <source>
        <dbReference type="ARBA" id="ARBA00022691"/>
    </source>
</evidence>
<accession>B4D3C8</accession>
<dbReference type="Proteomes" id="UP000005824">
    <property type="component" value="Unassembled WGS sequence"/>
</dbReference>
<evidence type="ECO:0000256" key="4">
    <source>
        <dbReference type="ARBA" id="ARBA00022884"/>
    </source>
</evidence>
<keyword evidence="1" id="KW-0489">Methyltransferase</keyword>
<sequence length="207" mass="23575">MSAIFLKRFLQRPFQVASIIPSSRALIRRVSAKMDFSQPRVIAEYGPGEGCHTREIVRRMHPDSRVILFELDPEFAQHLEDQFRGDSRVTVLNSDAALLCQELAKHGHSHCDYIVSGIPFSILQPEKKKELLRSTYDLLAPQDHSAFIIYQVTNELVGHCRHFPRVESEYCLQNIPPMFVTKFYKTANGHAHVNGANGHSRNGNGRH</sequence>
<dbReference type="InParanoid" id="B4D3C8"/>
<protein>
    <recommendedName>
        <fullName evidence="7">Methyltransferase domain-containing protein</fullName>
    </recommendedName>
</protein>
<dbReference type="eggNOG" id="COG3963">
    <property type="taxonomic scope" value="Bacteria"/>
</dbReference>
<name>B4D3C8_9BACT</name>
<dbReference type="InterPro" id="IPR001737">
    <property type="entry name" value="KsgA/Erm"/>
</dbReference>